<evidence type="ECO:0000313" key="1">
    <source>
        <dbReference type="EMBL" id="TCD12693.1"/>
    </source>
</evidence>
<keyword evidence="2" id="KW-1185">Reference proteome</keyword>
<dbReference type="Proteomes" id="UP000291485">
    <property type="component" value="Unassembled WGS sequence"/>
</dbReference>
<gene>
    <name evidence="1" type="ORF">EZ449_01220</name>
</gene>
<protein>
    <submittedName>
        <fullName evidence="1">Uncharacterized protein</fullName>
    </submittedName>
</protein>
<sequence>MNPIKGDTNVPVEIAKDMVSAYASEASKYPKSYTKAVWFPADQILEIAKTLSDGKHDGLRIYFGQYTAESLDGLPKEFEGRNTALLVPTYAAGFKNSLGDPTEEHEDDIDDIGNRGELCPSMCAGAVL</sequence>
<organism evidence="1 2">
    <name type="scientific">Pedobacter frigidisoli</name>
    <dbReference type="NCBI Taxonomy" id="2530455"/>
    <lineage>
        <taxon>Bacteria</taxon>
        <taxon>Pseudomonadati</taxon>
        <taxon>Bacteroidota</taxon>
        <taxon>Sphingobacteriia</taxon>
        <taxon>Sphingobacteriales</taxon>
        <taxon>Sphingobacteriaceae</taxon>
        <taxon>Pedobacter</taxon>
    </lineage>
</organism>
<dbReference type="RefSeq" id="WP_131556128.1">
    <property type="nucleotide sequence ID" value="NZ_SJSN01000001.1"/>
</dbReference>
<evidence type="ECO:0000313" key="2">
    <source>
        <dbReference type="Proteomes" id="UP000291485"/>
    </source>
</evidence>
<name>A0A4R0PCE3_9SPHI</name>
<reference evidence="1 2" key="1">
    <citation type="submission" date="2019-02" db="EMBL/GenBank/DDBJ databases">
        <title>Pedobacter sp. RP-3-11 sp. nov., isolated from Arctic soil.</title>
        <authorList>
            <person name="Dahal R.H."/>
        </authorList>
    </citation>
    <scope>NUCLEOTIDE SEQUENCE [LARGE SCALE GENOMIC DNA]</scope>
    <source>
        <strain evidence="1 2">RP-3-11</strain>
    </source>
</reference>
<comment type="caution">
    <text evidence="1">The sequence shown here is derived from an EMBL/GenBank/DDBJ whole genome shotgun (WGS) entry which is preliminary data.</text>
</comment>
<dbReference type="EMBL" id="SJSN01000001">
    <property type="protein sequence ID" value="TCD12693.1"/>
    <property type="molecule type" value="Genomic_DNA"/>
</dbReference>
<dbReference type="OrthoDB" id="662966at2"/>
<proteinExistence type="predicted"/>
<dbReference type="AlphaFoldDB" id="A0A4R0PCE3"/>
<accession>A0A4R0PCE3</accession>